<feature type="region of interest" description="Disordered" evidence="1">
    <location>
        <begin position="176"/>
        <end position="202"/>
    </location>
</feature>
<proteinExistence type="predicted"/>
<evidence type="ECO:0000256" key="1">
    <source>
        <dbReference type="SAM" id="MobiDB-lite"/>
    </source>
</evidence>
<feature type="region of interest" description="Disordered" evidence="1">
    <location>
        <begin position="1"/>
        <end position="27"/>
    </location>
</feature>
<feature type="compositionally biased region" description="Polar residues" evidence="1">
    <location>
        <begin position="1"/>
        <end position="17"/>
    </location>
</feature>
<sequence>MLSGSISSRLQQFQHQATGRRRDDLSQLKSERVSLGYSGQTTHTRIPARKGLAADLINKFNQLSAMPSEGTVNAVHSPARTHSSENSIQKLLVSTLELCKERETGLSVQQYKQKQQPLHFPSPSPPSLASTDARLSSAEACKANNQMQEEAIIVDAETTWPTVAVTAAKATSATFTSENDAFSQETESPSGSTRAQTRKSPFLSDSELDRALSEIHEFSRDMNISLFDYDSI</sequence>
<gene>
    <name evidence="2" type="ORF">LPJ64_000856</name>
</gene>
<accession>A0A9W7XR45</accession>
<protein>
    <submittedName>
        <fullName evidence="2">Uncharacterized protein</fullName>
    </submittedName>
</protein>
<keyword evidence="3" id="KW-1185">Reference proteome</keyword>
<dbReference type="AlphaFoldDB" id="A0A9W7XR45"/>
<feature type="region of interest" description="Disordered" evidence="1">
    <location>
        <begin position="113"/>
        <end position="135"/>
    </location>
</feature>
<reference evidence="2" key="1">
    <citation type="submission" date="2022-07" db="EMBL/GenBank/DDBJ databases">
        <title>Phylogenomic reconstructions and comparative analyses of Kickxellomycotina fungi.</title>
        <authorList>
            <person name="Reynolds N.K."/>
            <person name="Stajich J.E."/>
            <person name="Barry K."/>
            <person name="Grigoriev I.V."/>
            <person name="Crous P."/>
            <person name="Smith M.E."/>
        </authorList>
    </citation>
    <scope>NUCLEOTIDE SEQUENCE</scope>
    <source>
        <strain evidence="2">NBRC 105413</strain>
    </source>
</reference>
<evidence type="ECO:0000313" key="2">
    <source>
        <dbReference type="EMBL" id="KAJ1647822.1"/>
    </source>
</evidence>
<evidence type="ECO:0000313" key="3">
    <source>
        <dbReference type="Proteomes" id="UP001145021"/>
    </source>
</evidence>
<organism evidence="2 3">
    <name type="scientific">Coemansia asiatica</name>
    <dbReference type="NCBI Taxonomy" id="1052880"/>
    <lineage>
        <taxon>Eukaryota</taxon>
        <taxon>Fungi</taxon>
        <taxon>Fungi incertae sedis</taxon>
        <taxon>Zoopagomycota</taxon>
        <taxon>Kickxellomycotina</taxon>
        <taxon>Kickxellomycetes</taxon>
        <taxon>Kickxellales</taxon>
        <taxon>Kickxellaceae</taxon>
        <taxon>Coemansia</taxon>
    </lineage>
</organism>
<name>A0A9W7XR45_9FUNG</name>
<feature type="compositionally biased region" description="Polar residues" evidence="1">
    <location>
        <begin position="177"/>
        <end position="199"/>
    </location>
</feature>
<comment type="caution">
    <text evidence="2">The sequence shown here is derived from an EMBL/GenBank/DDBJ whole genome shotgun (WGS) entry which is preliminary data.</text>
</comment>
<dbReference type="Proteomes" id="UP001145021">
    <property type="component" value="Unassembled WGS sequence"/>
</dbReference>
<dbReference type="EMBL" id="JANBOH010000019">
    <property type="protein sequence ID" value="KAJ1647822.1"/>
    <property type="molecule type" value="Genomic_DNA"/>
</dbReference>